<dbReference type="OrthoDB" id="2920419at2759"/>
<dbReference type="Proteomes" id="UP000541558">
    <property type="component" value="Unassembled WGS sequence"/>
</dbReference>
<dbReference type="AlphaFoldDB" id="A0A8H5C5W5"/>
<proteinExistence type="predicted"/>
<name>A0A8H5C5W5_9AGAR</name>
<evidence type="ECO:0000256" key="2">
    <source>
        <dbReference type="SAM" id="Coils"/>
    </source>
</evidence>
<dbReference type="GO" id="GO:0003676">
    <property type="term" value="F:nucleic acid binding"/>
    <property type="evidence" value="ECO:0007669"/>
    <property type="project" value="InterPro"/>
</dbReference>
<feature type="domain" description="CCHC-type" evidence="4">
    <location>
        <begin position="349"/>
        <end position="362"/>
    </location>
</feature>
<evidence type="ECO:0000313" key="5">
    <source>
        <dbReference type="EMBL" id="KAF5335792.1"/>
    </source>
</evidence>
<keyword evidence="1" id="KW-0862">Zinc</keyword>
<feature type="coiled-coil region" evidence="2">
    <location>
        <begin position="194"/>
        <end position="221"/>
    </location>
</feature>
<comment type="caution">
    <text evidence="5">The sequence shown here is derived from an EMBL/GenBank/DDBJ whole genome shotgun (WGS) entry which is preliminary data.</text>
</comment>
<feature type="compositionally biased region" description="Gly residues" evidence="3">
    <location>
        <begin position="228"/>
        <end position="276"/>
    </location>
</feature>
<sequence>MVVTVSIDEFAGGKKEKQKARGFIKAFNRGTEEKNDAHRLLVFGNYLAVDSEAEKWWDELTTAEKADWPTVQAAFLVKFKETKKARSVADCEEALLRKRLTTEELIMQVKDADGDLEWAHVVMADELLELAEGAGFSKSENLIRTVIGNLPRALKEKVAGAYADWAAFTTALKNVDIAAILASVQGLAEDRECRAKQDEKIAAQEARRAEQDEKIRALTALVSSLKLSGGGGGGGGSGSGGGGGSGGSGGGGGGGSGGGGGGGGSGGGHGRAGGSRGQQARVPLTKELQDKIRKAVGVLAHHPDTVEGRKAYVEQLKAWEEKHGVDGWVSEDAPFPLKPGTAGVCCGECFKCGATGHRFLDCGVAGEKQLKRKEQVWRGLCARALGFDGKKVLEMWWIDMEESENESGLSA</sequence>
<evidence type="ECO:0000313" key="6">
    <source>
        <dbReference type="Proteomes" id="UP000541558"/>
    </source>
</evidence>
<dbReference type="EMBL" id="JAACJK010000060">
    <property type="protein sequence ID" value="KAF5335792.1"/>
    <property type="molecule type" value="Genomic_DNA"/>
</dbReference>
<evidence type="ECO:0000256" key="1">
    <source>
        <dbReference type="PROSITE-ProRule" id="PRU00047"/>
    </source>
</evidence>
<keyword evidence="1" id="KW-0863">Zinc-finger</keyword>
<keyword evidence="6" id="KW-1185">Reference proteome</keyword>
<evidence type="ECO:0000256" key="3">
    <source>
        <dbReference type="SAM" id="MobiDB-lite"/>
    </source>
</evidence>
<organism evidence="5 6">
    <name type="scientific">Ephemerocybe angulata</name>
    <dbReference type="NCBI Taxonomy" id="980116"/>
    <lineage>
        <taxon>Eukaryota</taxon>
        <taxon>Fungi</taxon>
        <taxon>Dikarya</taxon>
        <taxon>Basidiomycota</taxon>
        <taxon>Agaricomycotina</taxon>
        <taxon>Agaricomycetes</taxon>
        <taxon>Agaricomycetidae</taxon>
        <taxon>Agaricales</taxon>
        <taxon>Agaricineae</taxon>
        <taxon>Psathyrellaceae</taxon>
        <taxon>Ephemerocybe</taxon>
    </lineage>
</organism>
<dbReference type="PROSITE" id="PS50158">
    <property type="entry name" value="ZF_CCHC"/>
    <property type="match status" value="1"/>
</dbReference>
<reference evidence="5 6" key="1">
    <citation type="journal article" date="2020" name="ISME J.">
        <title>Uncovering the hidden diversity of litter-decomposition mechanisms in mushroom-forming fungi.</title>
        <authorList>
            <person name="Floudas D."/>
            <person name="Bentzer J."/>
            <person name="Ahren D."/>
            <person name="Johansson T."/>
            <person name="Persson P."/>
            <person name="Tunlid A."/>
        </authorList>
    </citation>
    <scope>NUCLEOTIDE SEQUENCE [LARGE SCALE GENOMIC DNA]</scope>
    <source>
        <strain evidence="5 6">CBS 175.51</strain>
    </source>
</reference>
<dbReference type="GO" id="GO:0008270">
    <property type="term" value="F:zinc ion binding"/>
    <property type="evidence" value="ECO:0007669"/>
    <property type="project" value="UniProtKB-KW"/>
</dbReference>
<feature type="region of interest" description="Disordered" evidence="3">
    <location>
        <begin position="227"/>
        <end position="280"/>
    </location>
</feature>
<protein>
    <recommendedName>
        <fullName evidence="4">CCHC-type domain-containing protein</fullName>
    </recommendedName>
</protein>
<accession>A0A8H5C5W5</accession>
<evidence type="ECO:0000259" key="4">
    <source>
        <dbReference type="PROSITE" id="PS50158"/>
    </source>
</evidence>
<keyword evidence="1" id="KW-0479">Metal-binding</keyword>
<gene>
    <name evidence="5" type="ORF">D9611_009581</name>
</gene>
<dbReference type="InterPro" id="IPR001878">
    <property type="entry name" value="Znf_CCHC"/>
</dbReference>
<keyword evidence="2" id="KW-0175">Coiled coil</keyword>